<organism evidence="3 4">
    <name type="scientific">Amanita thiersii Skay4041</name>
    <dbReference type="NCBI Taxonomy" id="703135"/>
    <lineage>
        <taxon>Eukaryota</taxon>
        <taxon>Fungi</taxon>
        <taxon>Dikarya</taxon>
        <taxon>Basidiomycota</taxon>
        <taxon>Agaricomycotina</taxon>
        <taxon>Agaricomycetes</taxon>
        <taxon>Agaricomycetidae</taxon>
        <taxon>Agaricales</taxon>
        <taxon>Pluteineae</taxon>
        <taxon>Amanitaceae</taxon>
        <taxon>Amanita</taxon>
    </lineage>
</organism>
<accession>A0A2A9NL23</accession>
<dbReference type="STRING" id="703135.A0A2A9NL23"/>
<keyword evidence="4" id="KW-1185">Reference proteome</keyword>
<keyword evidence="2" id="KW-0732">Signal</keyword>
<evidence type="ECO:0000256" key="2">
    <source>
        <dbReference type="SAM" id="SignalP"/>
    </source>
</evidence>
<sequence length="177" mass="19821">MATLLFLGSIFQLNRSLDCSYTLDLYHSRIIEVEWAVKNNTAFIPSPKLRKKTRTRTKNRRKIKAIVRDSDAEDEAPTAVDVNADGAALIPKSKMKHRKCYANEFGVELTNVDNQTNTKRPHSPVKGGAAEGVEEGSGETPPKRQRRGTGKLIVVESSNDEDSEWTSPRKSKRRILA</sequence>
<evidence type="ECO:0000313" key="3">
    <source>
        <dbReference type="EMBL" id="PFH48967.1"/>
    </source>
</evidence>
<proteinExistence type="predicted"/>
<reference evidence="3 4" key="1">
    <citation type="submission" date="2014-02" db="EMBL/GenBank/DDBJ databases">
        <title>Transposable element dynamics among asymbiotic and ectomycorrhizal Amanita fungi.</title>
        <authorList>
            <consortium name="DOE Joint Genome Institute"/>
            <person name="Hess J."/>
            <person name="Skrede I."/>
            <person name="Wolfe B."/>
            <person name="LaButti K."/>
            <person name="Ohm R.A."/>
            <person name="Grigoriev I.V."/>
            <person name="Pringle A."/>
        </authorList>
    </citation>
    <scope>NUCLEOTIDE SEQUENCE [LARGE SCALE GENOMIC DNA]</scope>
    <source>
        <strain evidence="3 4">SKay4041</strain>
    </source>
</reference>
<feature type="signal peptide" evidence="2">
    <location>
        <begin position="1"/>
        <end position="16"/>
    </location>
</feature>
<protein>
    <submittedName>
        <fullName evidence="3">Uncharacterized protein</fullName>
    </submittedName>
</protein>
<evidence type="ECO:0000256" key="1">
    <source>
        <dbReference type="SAM" id="MobiDB-lite"/>
    </source>
</evidence>
<feature type="region of interest" description="Disordered" evidence="1">
    <location>
        <begin position="112"/>
        <end position="177"/>
    </location>
</feature>
<dbReference type="Proteomes" id="UP000242287">
    <property type="component" value="Unassembled WGS sequence"/>
</dbReference>
<feature type="chain" id="PRO_5012066530" evidence="2">
    <location>
        <begin position="17"/>
        <end position="177"/>
    </location>
</feature>
<name>A0A2A9NL23_9AGAR</name>
<dbReference type="AlphaFoldDB" id="A0A2A9NL23"/>
<evidence type="ECO:0000313" key="4">
    <source>
        <dbReference type="Proteomes" id="UP000242287"/>
    </source>
</evidence>
<dbReference type="EMBL" id="KZ302044">
    <property type="protein sequence ID" value="PFH48967.1"/>
    <property type="molecule type" value="Genomic_DNA"/>
</dbReference>
<gene>
    <name evidence="3" type="ORF">AMATHDRAFT_5328</name>
</gene>